<dbReference type="EMBL" id="CP059996">
    <property type="protein sequence ID" value="QNA70470.1"/>
    <property type="molecule type" value="Genomic_DNA"/>
</dbReference>
<sequence length="101" mass="11753">MLIKVKIAPDNKIVGDMGTCYIQSEHKGFIEVLESITDYKVMPFFLDDNEHYFTELVETPLDFDKEIDLSEQCVKNIKDDIMPFRDKIARREDLVIPKVLG</sequence>
<proteinExistence type="predicted"/>
<organism evidence="1 2">
    <name type="scientific">Sulfurospirillum diekertiae</name>
    <dbReference type="NCBI Taxonomy" id="1854492"/>
    <lineage>
        <taxon>Bacteria</taxon>
        <taxon>Pseudomonadati</taxon>
        <taxon>Campylobacterota</taxon>
        <taxon>Epsilonproteobacteria</taxon>
        <taxon>Campylobacterales</taxon>
        <taxon>Sulfurospirillaceae</taxon>
        <taxon>Sulfurospirillum</taxon>
    </lineage>
</organism>
<gene>
    <name evidence="1" type="ORF">FA584_14290</name>
</gene>
<dbReference type="RefSeq" id="WP_167751067.1">
    <property type="nucleotide sequence ID" value="NZ_CP045454.1"/>
</dbReference>
<name>A0A6G9VXK8_9BACT</name>
<evidence type="ECO:0000313" key="2">
    <source>
        <dbReference type="Proteomes" id="UP000502831"/>
    </source>
</evidence>
<geneLocation type="plasmid" evidence="1 2">
    <name>pSDCE1</name>
</geneLocation>
<accession>A0A6G9VXK8</accession>
<dbReference type="Proteomes" id="UP000502831">
    <property type="component" value="Plasmid pSDCE1"/>
</dbReference>
<protein>
    <submittedName>
        <fullName evidence="1">Uncharacterized protein</fullName>
    </submittedName>
</protein>
<evidence type="ECO:0000313" key="1">
    <source>
        <dbReference type="EMBL" id="QNA70470.1"/>
    </source>
</evidence>
<reference evidence="1 2" key="1">
    <citation type="submission" date="2020-08" db="EMBL/GenBank/DDBJ databases">
        <title>Genome of Dechlorinating Sulfurospirillum strain ACSDCE.</title>
        <authorList>
            <person name="Yang Y."/>
            <person name="Huo L."/>
            <person name="Yan J."/>
        </authorList>
    </citation>
    <scope>NUCLEOTIDE SEQUENCE [LARGE SCALE GENOMIC DNA]</scope>
    <source>
        <strain evidence="1 2">ACSDCE</strain>
        <plasmid evidence="1 2">pSDCE1</plasmid>
    </source>
</reference>
<dbReference type="AlphaFoldDB" id="A0A6G9VXK8"/>
<keyword evidence="1" id="KW-0614">Plasmid</keyword>